<accession>A0AAV9AKP5</accession>
<protein>
    <recommendedName>
        <fullName evidence="7">DUF641 domain-containing protein</fullName>
    </recommendedName>
</protein>
<evidence type="ECO:0000256" key="1">
    <source>
        <dbReference type="SAM" id="Coils"/>
    </source>
</evidence>
<sequence length="450" mass="50851">MKTDYTTPKTNPSNVGGLVRKFGKVLHFRAEDQKRKSKKNGFDSQPLDDPHIERDSAIDEKESSIAVEKHREAAAMVLLVAKLFASVSAVKAAYAKLQVAQSPYDPETIQSADEAVVSELKNLSELKQSYFKQQLIDDDDNQESLLEAEEREHRCLVKTYEILKSKLELEIAQKDSEAALLRDQLRESEKRVRSIEKRMSGRRPLDDEVVIPHFSALNPCHFLSMVRHTVWSVRSFTQSFVEHMESAGWDLIAVARSIEPCAAGGSNKTRKDWKRHVFESYVFRMMFADFQNRDSSSWDRERFFEEFVAFASPSSDVSRTVKPGSAFGRFCREKYASTMHSKMEIAFFGNLDHRATINSGTGFPGTRFFGVFAEMARRVWALHCLAFAFEPAVKVFQAPRGARFTEVYMESVDNGGGAATVGFTVVPGFVVGKMVIQCKVYLSDLKANGR</sequence>
<comment type="caution">
    <text evidence="5">The sequence shown here is derived from an EMBL/GenBank/DDBJ whole genome shotgun (WGS) entry which is preliminary data.</text>
</comment>
<dbReference type="GO" id="GO:0009959">
    <property type="term" value="P:negative gravitropism"/>
    <property type="evidence" value="ECO:0007669"/>
    <property type="project" value="InterPro"/>
</dbReference>
<feature type="domain" description="GIL1/IRKI C-terminal" evidence="4">
    <location>
        <begin position="395"/>
        <end position="441"/>
    </location>
</feature>
<evidence type="ECO:0000259" key="3">
    <source>
        <dbReference type="Pfam" id="PF04859"/>
    </source>
</evidence>
<feature type="coiled-coil region" evidence="1">
    <location>
        <begin position="132"/>
        <end position="198"/>
    </location>
</feature>
<evidence type="ECO:0008006" key="7">
    <source>
        <dbReference type="Google" id="ProtNLM"/>
    </source>
</evidence>
<name>A0AAV9AKP5_ACOGR</name>
<dbReference type="Proteomes" id="UP001179952">
    <property type="component" value="Unassembled WGS sequence"/>
</dbReference>
<dbReference type="GO" id="GO:0009639">
    <property type="term" value="P:response to red or far red light"/>
    <property type="evidence" value="ECO:0007669"/>
    <property type="project" value="InterPro"/>
</dbReference>
<keyword evidence="1" id="KW-0175">Coiled coil</keyword>
<evidence type="ECO:0000259" key="4">
    <source>
        <dbReference type="Pfam" id="PF24994"/>
    </source>
</evidence>
<dbReference type="InterPro" id="IPR040225">
    <property type="entry name" value="GIL1-like"/>
</dbReference>
<feature type="region of interest" description="Disordered" evidence="2">
    <location>
        <begin position="30"/>
        <end position="55"/>
    </location>
</feature>
<dbReference type="InterPro" id="IPR006943">
    <property type="entry name" value="DUF641_pln"/>
</dbReference>
<evidence type="ECO:0000256" key="2">
    <source>
        <dbReference type="SAM" id="MobiDB-lite"/>
    </source>
</evidence>
<evidence type="ECO:0000313" key="6">
    <source>
        <dbReference type="Proteomes" id="UP001179952"/>
    </source>
</evidence>
<evidence type="ECO:0000313" key="5">
    <source>
        <dbReference type="EMBL" id="KAK1264708.1"/>
    </source>
</evidence>
<gene>
    <name evidence="5" type="ORF">QJS04_geneDACA023146</name>
</gene>
<reference evidence="5" key="2">
    <citation type="submission" date="2023-06" db="EMBL/GenBank/DDBJ databases">
        <authorList>
            <person name="Ma L."/>
            <person name="Liu K.-W."/>
            <person name="Li Z."/>
            <person name="Hsiao Y.-Y."/>
            <person name="Qi Y."/>
            <person name="Fu T."/>
            <person name="Tang G."/>
            <person name="Zhang D."/>
            <person name="Sun W.-H."/>
            <person name="Liu D.-K."/>
            <person name="Li Y."/>
            <person name="Chen G.-Z."/>
            <person name="Liu X.-D."/>
            <person name="Liao X.-Y."/>
            <person name="Jiang Y.-T."/>
            <person name="Yu X."/>
            <person name="Hao Y."/>
            <person name="Huang J."/>
            <person name="Zhao X.-W."/>
            <person name="Ke S."/>
            <person name="Chen Y.-Y."/>
            <person name="Wu W.-L."/>
            <person name="Hsu J.-L."/>
            <person name="Lin Y.-F."/>
            <person name="Huang M.-D."/>
            <person name="Li C.-Y."/>
            <person name="Huang L."/>
            <person name="Wang Z.-W."/>
            <person name="Zhao X."/>
            <person name="Zhong W.-Y."/>
            <person name="Peng D.-H."/>
            <person name="Ahmad S."/>
            <person name="Lan S."/>
            <person name="Zhang J.-S."/>
            <person name="Tsai W.-C."/>
            <person name="Van De Peer Y."/>
            <person name="Liu Z.-J."/>
        </authorList>
    </citation>
    <scope>NUCLEOTIDE SEQUENCE</scope>
    <source>
        <strain evidence="5">SCP</strain>
        <tissue evidence="5">Leaves</tissue>
    </source>
</reference>
<feature type="domain" description="DUF641" evidence="3">
    <location>
        <begin position="73"/>
        <end position="198"/>
    </location>
</feature>
<dbReference type="InterPro" id="IPR056813">
    <property type="entry name" value="GIL1_IRKI_C"/>
</dbReference>
<organism evidence="5 6">
    <name type="scientific">Acorus gramineus</name>
    <name type="common">Dwarf sweet flag</name>
    <dbReference type="NCBI Taxonomy" id="55184"/>
    <lineage>
        <taxon>Eukaryota</taxon>
        <taxon>Viridiplantae</taxon>
        <taxon>Streptophyta</taxon>
        <taxon>Embryophyta</taxon>
        <taxon>Tracheophyta</taxon>
        <taxon>Spermatophyta</taxon>
        <taxon>Magnoliopsida</taxon>
        <taxon>Liliopsida</taxon>
        <taxon>Acoraceae</taxon>
        <taxon>Acorus</taxon>
    </lineage>
</organism>
<keyword evidence="6" id="KW-1185">Reference proteome</keyword>
<dbReference type="Pfam" id="PF24994">
    <property type="entry name" value="GIL1_IRKI_C"/>
    <property type="match status" value="1"/>
</dbReference>
<dbReference type="EMBL" id="JAUJYN010000008">
    <property type="protein sequence ID" value="KAK1264708.1"/>
    <property type="molecule type" value="Genomic_DNA"/>
</dbReference>
<dbReference type="PANTHER" id="PTHR31161">
    <property type="entry name" value="PROTEIN GRAVITROPIC IN THE LIGHT 1"/>
    <property type="match status" value="1"/>
</dbReference>
<dbReference type="AlphaFoldDB" id="A0AAV9AKP5"/>
<reference evidence="5" key="1">
    <citation type="journal article" date="2023" name="Nat. Commun.">
        <title>Diploid and tetraploid genomes of Acorus and the evolution of monocots.</title>
        <authorList>
            <person name="Ma L."/>
            <person name="Liu K.W."/>
            <person name="Li Z."/>
            <person name="Hsiao Y.Y."/>
            <person name="Qi Y."/>
            <person name="Fu T."/>
            <person name="Tang G.D."/>
            <person name="Zhang D."/>
            <person name="Sun W.H."/>
            <person name="Liu D.K."/>
            <person name="Li Y."/>
            <person name="Chen G.Z."/>
            <person name="Liu X.D."/>
            <person name="Liao X.Y."/>
            <person name="Jiang Y.T."/>
            <person name="Yu X."/>
            <person name="Hao Y."/>
            <person name="Huang J."/>
            <person name="Zhao X.W."/>
            <person name="Ke S."/>
            <person name="Chen Y.Y."/>
            <person name="Wu W.L."/>
            <person name="Hsu J.L."/>
            <person name="Lin Y.F."/>
            <person name="Huang M.D."/>
            <person name="Li C.Y."/>
            <person name="Huang L."/>
            <person name="Wang Z.W."/>
            <person name="Zhao X."/>
            <person name="Zhong W.Y."/>
            <person name="Peng D.H."/>
            <person name="Ahmad S."/>
            <person name="Lan S."/>
            <person name="Zhang J.S."/>
            <person name="Tsai W.C."/>
            <person name="Van de Peer Y."/>
            <person name="Liu Z.J."/>
        </authorList>
    </citation>
    <scope>NUCLEOTIDE SEQUENCE</scope>
    <source>
        <strain evidence="5">SCP</strain>
    </source>
</reference>
<dbReference type="Pfam" id="PF04859">
    <property type="entry name" value="DUF641"/>
    <property type="match status" value="1"/>
</dbReference>
<proteinExistence type="predicted"/>